<dbReference type="SUPFAM" id="SSF54529">
    <property type="entry name" value="Mitochondrial glycoprotein MAM33-like"/>
    <property type="match status" value="1"/>
</dbReference>
<protein>
    <submittedName>
        <fullName evidence="3">Mitochondrial glycoprotein family protein</fullName>
    </submittedName>
</protein>
<dbReference type="EMBL" id="AWWV01014033">
    <property type="protein sequence ID" value="OMO59122.1"/>
    <property type="molecule type" value="Genomic_DNA"/>
</dbReference>
<comment type="caution">
    <text evidence="3">The sequence shown here is derived from an EMBL/GenBank/DDBJ whole genome shotgun (WGS) entry which is preliminary data.</text>
</comment>
<gene>
    <name evidence="3" type="ORF">CCACVL1_25067</name>
</gene>
<dbReference type="FunFam" id="3.10.280.10:FF:000002">
    <property type="entry name" value="Mitochondrial glycoprotein family protein"/>
    <property type="match status" value="1"/>
</dbReference>
<feature type="compositionally biased region" description="Acidic residues" evidence="2">
    <location>
        <begin position="138"/>
        <end position="152"/>
    </location>
</feature>
<accession>A0A1R3GM30</accession>
<dbReference type="PANTHER" id="PTHR10826">
    <property type="entry name" value="COMPLEMENT COMPONENT 1"/>
    <property type="match status" value="1"/>
</dbReference>
<evidence type="ECO:0000313" key="3">
    <source>
        <dbReference type="EMBL" id="OMO59122.1"/>
    </source>
</evidence>
<dbReference type="Pfam" id="PF02330">
    <property type="entry name" value="MAM33"/>
    <property type="match status" value="1"/>
</dbReference>
<evidence type="ECO:0000256" key="1">
    <source>
        <dbReference type="SAM" id="Coils"/>
    </source>
</evidence>
<dbReference type="PANTHER" id="PTHR10826:SF41">
    <property type="entry name" value="MITOCHONDRIAL GLYCOPROTEIN FAMILY PROTEIN"/>
    <property type="match status" value="1"/>
</dbReference>
<dbReference type="GO" id="GO:0005759">
    <property type="term" value="C:mitochondrial matrix"/>
    <property type="evidence" value="ECO:0007669"/>
    <property type="project" value="InterPro"/>
</dbReference>
<sequence length="260" mass="29499">MAFASILRKSANTLAPLSIRLTRVQRNYHSCIATALNHVCHSQKPAVNQFYPTTLRFSTAVVDSRKANSDDNLLRVLESEIQCAEDESDEIDQVGAPGGFPFDIEDTPGLQTITLKREYDGELIKVEVHMPDLVTGMDEGEDDNEDNDEDYEKPDKSSLPLVVMITKKDGPSLEFSCTAMPDEISIDSLAIKYQDSEDMLAYEGPDFQDLDENLQKAFHKYLEIRGIKPSTTNFLHEYMLNKDNKEYTMWLKNLKNFVES</sequence>
<dbReference type="AlphaFoldDB" id="A0A1R3GM30"/>
<feature type="region of interest" description="Disordered" evidence="2">
    <location>
        <begin position="134"/>
        <end position="156"/>
    </location>
</feature>
<organism evidence="3 4">
    <name type="scientific">Corchorus capsularis</name>
    <name type="common">Jute</name>
    <dbReference type="NCBI Taxonomy" id="210143"/>
    <lineage>
        <taxon>Eukaryota</taxon>
        <taxon>Viridiplantae</taxon>
        <taxon>Streptophyta</taxon>
        <taxon>Embryophyta</taxon>
        <taxon>Tracheophyta</taxon>
        <taxon>Spermatophyta</taxon>
        <taxon>Magnoliopsida</taxon>
        <taxon>eudicotyledons</taxon>
        <taxon>Gunneridae</taxon>
        <taxon>Pentapetalae</taxon>
        <taxon>rosids</taxon>
        <taxon>malvids</taxon>
        <taxon>Malvales</taxon>
        <taxon>Malvaceae</taxon>
        <taxon>Grewioideae</taxon>
        <taxon>Apeibeae</taxon>
        <taxon>Corchorus</taxon>
    </lineage>
</organism>
<dbReference type="Gramene" id="OMO59122">
    <property type="protein sequence ID" value="OMO59122"/>
    <property type="gene ID" value="CCACVL1_25067"/>
</dbReference>
<feature type="coiled-coil region" evidence="1">
    <location>
        <begin position="67"/>
        <end position="94"/>
    </location>
</feature>
<evidence type="ECO:0000313" key="4">
    <source>
        <dbReference type="Proteomes" id="UP000188268"/>
    </source>
</evidence>
<dbReference type="STRING" id="210143.A0A1R3GM30"/>
<dbReference type="InterPro" id="IPR036561">
    <property type="entry name" value="MAM33_sf"/>
</dbReference>
<keyword evidence="1" id="KW-0175">Coiled coil</keyword>
<evidence type="ECO:0000256" key="2">
    <source>
        <dbReference type="SAM" id="MobiDB-lite"/>
    </source>
</evidence>
<name>A0A1R3GM30_COCAP</name>
<dbReference type="Proteomes" id="UP000188268">
    <property type="component" value="Unassembled WGS sequence"/>
</dbReference>
<proteinExistence type="predicted"/>
<reference evidence="3 4" key="1">
    <citation type="submission" date="2013-09" db="EMBL/GenBank/DDBJ databases">
        <title>Corchorus capsularis genome sequencing.</title>
        <authorList>
            <person name="Alam M."/>
            <person name="Haque M.S."/>
            <person name="Islam M.S."/>
            <person name="Emdad E.M."/>
            <person name="Islam M.M."/>
            <person name="Ahmed B."/>
            <person name="Halim A."/>
            <person name="Hossen Q.M.M."/>
            <person name="Hossain M.Z."/>
            <person name="Ahmed R."/>
            <person name="Khan M.M."/>
            <person name="Islam R."/>
            <person name="Rashid M.M."/>
            <person name="Khan S.A."/>
            <person name="Rahman M.S."/>
            <person name="Alam M."/>
        </authorList>
    </citation>
    <scope>NUCLEOTIDE SEQUENCE [LARGE SCALE GENOMIC DNA]</scope>
    <source>
        <strain evidence="4">cv. CVL-1</strain>
        <tissue evidence="3">Whole seedling</tissue>
    </source>
</reference>
<dbReference type="InterPro" id="IPR003428">
    <property type="entry name" value="MAM33"/>
</dbReference>
<keyword evidence="4" id="KW-1185">Reference proteome</keyword>
<dbReference type="Gene3D" id="3.10.280.10">
    <property type="entry name" value="Mitochondrial glycoprotein"/>
    <property type="match status" value="1"/>
</dbReference>
<dbReference type="OrthoDB" id="278212at2759"/>
<dbReference type="OMA" id="RWLNNVK"/>